<gene>
    <name evidence="1" type="ORF">S01H1_59362</name>
</gene>
<dbReference type="EMBL" id="BARS01038823">
    <property type="protein sequence ID" value="GAG14130.1"/>
    <property type="molecule type" value="Genomic_DNA"/>
</dbReference>
<comment type="caution">
    <text evidence="1">The sequence shown here is derived from an EMBL/GenBank/DDBJ whole genome shotgun (WGS) entry which is preliminary data.</text>
</comment>
<dbReference type="AlphaFoldDB" id="X0V7L7"/>
<protein>
    <recommendedName>
        <fullName evidence="2">Beta-propeller repeat protein</fullName>
    </recommendedName>
</protein>
<organism evidence="1">
    <name type="scientific">marine sediment metagenome</name>
    <dbReference type="NCBI Taxonomy" id="412755"/>
    <lineage>
        <taxon>unclassified sequences</taxon>
        <taxon>metagenomes</taxon>
        <taxon>ecological metagenomes</taxon>
    </lineage>
</organism>
<accession>X0V7L7</accession>
<proteinExistence type="predicted"/>
<sequence>DGSGNVYVTGWSSFYGLFEGGDYATIKYIQ</sequence>
<feature type="non-terminal residue" evidence="1">
    <location>
        <position position="1"/>
    </location>
</feature>
<evidence type="ECO:0000313" key="1">
    <source>
        <dbReference type="EMBL" id="GAG14130.1"/>
    </source>
</evidence>
<name>X0V7L7_9ZZZZ</name>
<reference evidence="1" key="1">
    <citation type="journal article" date="2014" name="Front. Microbiol.">
        <title>High frequency of phylogenetically diverse reductive dehalogenase-homologous genes in deep subseafloor sedimentary metagenomes.</title>
        <authorList>
            <person name="Kawai M."/>
            <person name="Futagami T."/>
            <person name="Toyoda A."/>
            <person name="Takaki Y."/>
            <person name="Nishi S."/>
            <person name="Hori S."/>
            <person name="Arai W."/>
            <person name="Tsubouchi T."/>
            <person name="Morono Y."/>
            <person name="Uchiyama I."/>
            <person name="Ito T."/>
            <person name="Fujiyama A."/>
            <person name="Inagaki F."/>
            <person name="Takami H."/>
        </authorList>
    </citation>
    <scope>NUCLEOTIDE SEQUENCE</scope>
    <source>
        <strain evidence="1">Expedition CK06-06</strain>
    </source>
</reference>
<evidence type="ECO:0008006" key="2">
    <source>
        <dbReference type="Google" id="ProtNLM"/>
    </source>
</evidence>